<dbReference type="EMBL" id="LACI01002626">
    <property type="protein sequence ID" value="KJU81628.1"/>
    <property type="molecule type" value="Genomic_DNA"/>
</dbReference>
<accession>A0A0F3GLP9</accession>
<sequence length="642" mass="73370">MFVFRERLFASDKLTNETEAVYSLSNNSAHRTIFLIGETHLGKSQKAVAKKIVELINTYEIDAIFIEQPETLKFNWSKYETLSNQPDKAIAALQERMIKDADRPMSLDLGKYQVYFDKAKPKTKEEIMAVLEQIYVDYGEEGAKEAISMLNKLPDVSKTNKLYEESKYISAADYLYVMLNLKGIKLPFHNIESDKLRKKFWDSLSTSTPTDDTTKRDRFMVATAEKLIKSKNYRRVILICGAKHLDKLNQMFAEKKYDVKIEYNSLENEFKREITALKNPGVIKDIAKEGPSSGFVPSKELIVEKAVSKQMMDIIDKYLATKATSFYSDSEINNIRAKFIEEYKIKNLKGTPSWTISIKEGKYDINFSKNAIDDSLRINVELPLVERAKQAYDPKLNELAKATNKQILSSPSDTKFSYYIVEQHPSMHMLYDGKGNPLDNFEGSFKISEIFDKISKATPTTDRREVYLALKNYTPEQAEGLAASARIALAKQGKSNIKIRTVLNPESRLTRDFFETPVGIKYISETPVKETKGSLKGWFKAIVDFLTPDNRALRMELYTKTKLQSMELIQRLKSYVIPGSLWNMDVMEGTQAELAVKIRTALETDKDLKHDGLKMIFKDETSEIQVGILIIEDSEEGVDNDT</sequence>
<proteinExistence type="predicted"/>
<keyword evidence="2" id="KW-1185">Reference proteome</keyword>
<organism evidence="1 2">
    <name type="scientific">Candidatus Magnetobacterium bavaricum</name>
    <dbReference type="NCBI Taxonomy" id="29290"/>
    <lineage>
        <taxon>Bacteria</taxon>
        <taxon>Pseudomonadati</taxon>
        <taxon>Nitrospirota</taxon>
        <taxon>Thermodesulfovibrionia</taxon>
        <taxon>Thermodesulfovibrionales</taxon>
        <taxon>Candidatus Magnetobacteriaceae</taxon>
        <taxon>Candidatus Magnetobacterium</taxon>
    </lineage>
</organism>
<name>A0A0F3GLP9_9BACT</name>
<dbReference type="Proteomes" id="UP000033423">
    <property type="component" value="Unassembled WGS sequence"/>
</dbReference>
<evidence type="ECO:0000313" key="1">
    <source>
        <dbReference type="EMBL" id="KJU81628.1"/>
    </source>
</evidence>
<dbReference type="AlphaFoldDB" id="A0A0F3GLP9"/>
<reference evidence="1 2" key="1">
    <citation type="submission" date="2015-02" db="EMBL/GenBank/DDBJ databases">
        <title>Single-cell genomics of uncultivated deep-branching MTB reveals a conserved set of magnetosome genes.</title>
        <authorList>
            <person name="Kolinko S."/>
            <person name="Richter M."/>
            <person name="Glockner F.O."/>
            <person name="Brachmann A."/>
            <person name="Schuler D."/>
        </authorList>
    </citation>
    <scope>NUCLEOTIDE SEQUENCE [LARGE SCALE GENOMIC DNA]</scope>
    <source>
        <strain evidence="1">TM-1</strain>
    </source>
</reference>
<comment type="caution">
    <text evidence="1">The sequence shown here is derived from an EMBL/GenBank/DDBJ whole genome shotgun (WGS) entry which is preliminary data.</text>
</comment>
<protein>
    <submittedName>
        <fullName evidence="1">Uncharacterized protein</fullName>
    </submittedName>
</protein>
<evidence type="ECO:0000313" key="2">
    <source>
        <dbReference type="Proteomes" id="UP000033423"/>
    </source>
</evidence>
<gene>
    <name evidence="1" type="ORF">MBAV_006190</name>
</gene>